<dbReference type="EMBL" id="CP017708">
    <property type="protein sequence ID" value="AOY80193.1"/>
    <property type="molecule type" value="Genomic_DNA"/>
</dbReference>
<feature type="region of interest" description="Disordered" evidence="1">
    <location>
        <begin position="1"/>
        <end position="21"/>
    </location>
</feature>
<feature type="compositionally biased region" description="Polar residues" evidence="1">
    <location>
        <begin position="1"/>
        <end position="18"/>
    </location>
</feature>
<evidence type="ECO:0000313" key="2">
    <source>
        <dbReference type="EMBL" id="AOY80193.1"/>
    </source>
</evidence>
<dbReference type="AlphaFoldDB" id="A0A1D9FXY3"/>
<protein>
    <submittedName>
        <fullName evidence="2">Uncharacterized protein</fullName>
    </submittedName>
</protein>
<evidence type="ECO:0000313" key="3">
    <source>
        <dbReference type="Proteomes" id="UP000176944"/>
    </source>
</evidence>
<dbReference type="Proteomes" id="UP000176944">
    <property type="component" value="Chromosome"/>
</dbReference>
<accession>A0A1D9FXY3</accession>
<proteinExistence type="predicted"/>
<reference evidence="3" key="1">
    <citation type="submission" date="2016-10" db="EMBL/GenBank/DDBJ databases">
        <title>Comparative genomics uncovers the prolific and rare metabolic potential of the cyanobacterial genus Moorea.</title>
        <authorList>
            <person name="Leao T."/>
            <person name="Castelao G."/>
            <person name="Korobeynikov A."/>
            <person name="Monroe E.A."/>
            <person name="Podell S."/>
            <person name="Glukhov E."/>
            <person name="Allen E."/>
            <person name="Gerwick W.H."/>
            <person name="Gerwick L."/>
        </authorList>
    </citation>
    <scope>NUCLEOTIDE SEQUENCE [LARGE SCALE GENOMIC DNA]</scope>
    <source>
        <strain evidence="3">JHB</strain>
    </source>
</reference>
<name>A0A1D9FXY3_MOOP1</name>
<sequence>MQQGNRGASASCTSSIGQPSPLGQGLRIGVRYAIAFGAQTVEGTMGLLPVVTLFLLCDRTQVWPLPPSLEFLPNPFHGINLPAVRWIKPPDDMVTLIMSSVQIHW</sequence>
<organism evidence="2 3">
    <name type="scientific">Moorena producens (strain JHB)</name>
    <dbReference type="NCBI Taxonomy" id="1454205"/>
    <lineage>
        <taxon>Bacteria</taxon>
        <taxon>Bacillati</taxon>
        <taxon>Cyanobacteriota</taxon>
        <taxon>Cyanophyceae</taxon>
        <taxon>Coleofasciculales</taxon>
        <taxon>Coleofasciculaceae</taxon>
        <taxon>Moorena</taxon>
    </lineage>
</organism>
<gene>
    <name evidence="2" type="ORF">BJP36_09935</name>
</gene>
<evidence type="ECO:0000256" key="1">
    <source>
        <dbReference type="SAM" id="MobiDB-lite"/>
    </source>
</evidence>